<dbReference type="EMBL" id="JACJPW010000015">
    <property type="protein sequence ID" value="MBD2180999.1"/>
    <property type="molecule type" value="Genomic_DNA"/>
</dbReference>
<dbReference type="Pfam" id="PF11740">
    <property type="entry name" value="KfrA_N"/>
    <property type="match status" value="1"/>
</dbReference>
<feature type="region of interest" description="Disordered" evidence="2">
    <location>
        <begin position="313"/>
        <end position="354"/>
    </location>
</feature>
<keyword evidence="5" id="KW-1185">Reference proteome</keyword>
<reference evidence="4" key="1">
    <citation type="journal article" date="2015" name="ISME J.">
        <title>Draft Genome Sequence of Streptomyces incarnatus NRRL8089, which Produces the Nucleoside Antibiotic Sinefungin.</title>
        <authorList>
            <person name="Oshima K."/>
            <person name="Hattori M."/>
            <person name="Shimizu H."/>
            <person name="Fukuda K."/>
            <person name="Nemoto M."/>
            <person name="Inagaki K."/>
            <person name="Tamura T."/>
        </authorList>
    </citation>
    <scope>NUCLEOTIDE SEQUENCE</scope>
    <source>
        <strain evidence="4">FACHB-1375</strain>
    </source>
</reference>
<evidence type="ECO:0000313" key="4">
    <source>
        <dbReference type="EMBL" id="MBD2180999.1"/>
    </source>
</evidence>
<evidence type="ECO:0000259" key="3">
    <source>
        <dbReference type="Pfam" id="PF11740"/>
    </source>
</evidence>
<dbReference type="RefSeq" id="WP_190463765.1">
    <property type="nucleotide sequence ID" value="NZ_JACJPW010000015.1"/>
</dbReference>
<gene>
    <name evidence="4" type="ORF">H6G03_07785</name>
</gene>
<dbReference type="InterPro" id="IPR021104">
    <property type="entry name" value="KfrA_DNA-bd_N"/>
</dbReference>
<organism evidence="4 5">
    <name type="scientific">Aerosakkonema funiforme FACHB-1375</name>
    <dbReference type="NCBI Taxonomy" id="2949571"/>
    <lineage>
        <taxon>Bacteria</taxon>
        <taxon>Bacillati</taxon>
        <taxon>Cyanobacteriota</taxon>
        <taxon>Cyanophyceae</taxon>
        <taxon>Oscillatoriophycideae</taxon>
        <taxon>Aerosakkonematales</taxon>
        <taxon>Aerosakkonemataceae</taxon>
        <taxon>Aerosakkonema</taxon>
    </lineage>
</organism>
<protein>
    <submittedName>
        <fullName evidence="4">DNA-binding protein</fullName>
    </submittedName>
</protein>
<evidence type="ECO:0000256" key="1">
    <source>
        <dbReference type="SAM" id="Coils"/>
    </source>
</evidence>
<comment type="caution">
    <text evidence="4">The sequence shown here is derived from an EMBL/GenBank/DDBJ whole genome shotgun (WGS) entry which is preliminary data.</text>
</comment>
<dbReference type="AlphaFoldDB" id="A0A926ZFS9"/>
<proteinExistence type="predicted"/>
<keyword evidence="1" id="KW-0175">Coiled coil</keyword>
<reference evidence="4" key="2">
    <citation type="submission" date="2020-08" db="EMBL/GenBank/DDBJ databases">
        <authorList>
            <person name="Chen M."/>
            <person name="Teng W."/>
            <person name="Zhao L."/>
            <person name="Hu C."/>
            <person name="Zhou Y."/>
            <person name="Han B."/>
            <person name="Song L."/>
            <person name="Shu W."/>
        </authorList>
    </citation>
    <scope>NUCLEOTIDE SEQUENCE</scope>
    <source>
        <strain evidence="4">FACHB-1375</strain>
    </source>
</reference>
<accession>A0A926ZFS9</accession>
<sequence length="354" mass="39847">MSESKYDQVVAAFRELIEAGEQPSQEKIRGVVFAKTGAKMSNATIQKHLKAFRASNPDEFFKGTNSDDEPIPIEHQELMRRVYHSIRRATELVYSSEAQEKLDVETEILREKLSETEAALQTANAKLKGMEQAYQHIVEQMQLVVRNNAMLVKMGDGAEISTCLAEINRLQNQVVEVSDQKHSLSMQVTQLQKEVEDAGRLSQELSAIRAERDKLSIQLTQVAERNMELLERAQKLEAALGAKLNEIDALKAQLIAQPILPDAPVFEVGEEGALAQWKERNAQLTERNQFLEAQLKELYQKYGAAQEELSRFKQAQPSFEQPVVEEITSSDETENSSNQPSQEPPVKGAKRKKG</sequence>
<evidence type="ECO:0000313" key="5">
    <source>
        <dbReference type="Proteomes" id="UP000641646"/>
    </source>
</evidence>
<evidence type="ECO:0000256" key="2">
    <source>
        <dbReference type="SAM" id="MobiDB-lite"/>
    </source>
</evidence>
<name>A0A926ZFS9_9CYAN</name>
<dbReference type="GO" id="GO:0003677">
    <property type="term" value="F:DNA binding"/>
    <property type="evidence" value="ECO:0007669"/>
    <property type="project" value="UniProtKB-KW"/>
</dbReference>
<feature type="domain" description="KfrA N-terminal DNA-binding" evidence="3">
    <location>
        <begin position="6"/>
        <end position="132"/>
    </location>
</feature>
<keyword evidence="4" id="KW-0238">DNA-binding</keyword>
<feature type="coiled-coil region" evidence="1">
    <location>
        <begin position="106"/>
        <end position="187"/>
    </location>
</feature>
<dbReference type="Proteomes" id="UP000641646">
    <property type="component" value="Unassembled WGS sequence"/>
</dbReference>